<dbReference type="EnsemblPlants" id="AET5Gv20930000.4">
    <property type="protein sequence ID" value="AET5Gv20930000.4"/>
    <property type="gene ID" value="AET5Gv20930000"/>
</dbReference>
<reference evidence="2" key="5">
    <citation type="journal article" date="2021" name="G3 (Bethesda)">
        <title>Aegilops tauschii genome assembly Aet v5.0 features greater sequence contiguity and improved annotation.</title>
        <authorList>
            <person name="Wang L."/>
            <person name="Zhu T."/>
            <person name="Rodriguez J.C."/>
            <person name="Deal K.R."/>
            <person name="Dubcovsky J."/>
            <person name="McGuire P.E."/>
            <person name="Lux T."/>
            <person name="Spannagl M."/>
            <person name="Mayer K.F.X."/>
            <person name="Baldrich P."/>
            <person name="Meyers B.C."/>
            <person name="Huo N."/>
            <person name="Gu Y.Q."/>
            <person name="Zhou H."/>
            <person name="Devos K.M."/>
            <person name="Bennetzen J.L."/>
            <person name="Unver T."/>
            <person name="Budak H."/>
            <person name="Gulick P.J."/>
            <person name="Galiba G."/>
            <person name="Kalapos B."/>
            <person name="Nelson D.R."/>
            <person name="Li P."/>
            <person name="You F.M."/>
            <person name="Luo M.C."/>
            <person name="Dvorak J."/>
        </authorList>
    </citation>
    <scope>NUCLEOTIDE SEQUENCE [LARGE SCALE GENOMIC DNA]</scope>
    <source>
        <strain evidence="2">cv. AL8/78</strain>
    </source>
</reference>
<reference evidence="3" key="1">
    <citation type="journal article" date="2014" name="Science">
        <title>Ancient hybridizations among the ancestral genomes of bread wheat.</title>
        <authorList>
            <consortium name="International Wheat Genome Sequencing Consortium,"/>
            <person name="Marcussen T."/>
            <person name="Sandve S.R."/>
            <person name="Heier L."/>
            <person name="Spannagl M."/>
            <person name="Pfeifer M."/>
            <person name="Jakobsen K.S."/>
            <person name="Wulff B.B."/>
            <person name="Steuernagel B."/>
            <person name="Mayer K.F."/>
            <person name="Olsen O.A."/>
        </authorList>
    </citation>
    <scope>NUCLEOTIDE SEQUENCE [LARGE SCALE GENOMIC DNA]</scope>
    <source>
        <strain evidence="3">cv. AL8/78</strain>
    </source>
</reference>
<reference evidence="3" key="2">
    <citation type="journal article" date="2017" name="Nat. Plants">
        <title>The Aegilops tauschii genome reveals multiple impacts of transposons.</title>
        <authorList>
            <person name="Zhao G."/>
            <person name="Zou C."/>
            <person name="Li K."/>
            <person name="Wang K."/>
            <person name="Li T."/>
            <person name="Gao L."/>
            <person name="Zhang X."/>
            <person name="Wang H."/>
            <person name="Yang Z."/>
            <person name="Liu X."/>
            <person name="Jiang W."/>
            <person name="Mao L."/>
            <person name="Kong X."/>
            <person name="Jiao Y."/>
            <person name="Jia J."/>
        </authorList>
    </citation>
    <scope>NUCLEOTIDE SEQUENCE [LARGE SCALE GENOMIC DNA]</scope>
    <source>
        <strain evidence="3">cv. AL8/78</strain>
    </source>
</reference>
<evidence type="ECO:0000256" key="1">
    <source>
        <dbReference type="SAM" id="Phobius"/>
    </source>
</evidence>
<name>A0A453LWA7_AEGTS</name>
<dbReference type="Gramene" id="AET5Gv20930000.4">
    <property type="protein sequence ID" value="AET5Gv20930000.4"/>
    <property type="gene ID" value="AET5Gv20930000"/>
</dbReference>
<feature type="transmembrane region" description="Helical" evidence="1">
    <location>
        <begin position="21"/>
        <end position="41"/>
    </location>
</feature>
<proteinExistence type="predicted"/>
<keyword evidence="1" id="KW-0812">Transmembrane</keyword>
<organism evidence="2 3">
    <name type="scientific">Aegilops tauschii subsp. strangulata</name>
    <name type="common">Goatgrass</name>
    <dbReference type="NCBI Taxonomy" id="200361"/>
    <lineage>
        <taxon>Eukaryota</taxon>
        <taxon>Viridiplantae</taxon>
        <taxon>Streptophyta</taxon>
        <taxon>Embryophyta</taxon>
        <taxon>Tracheophyta</taxon>
        <taxon>Spermatophyta</taxon>
        <taxon>Magnoliopsida</taxon>
        <taxon>Liliopsida</taxon>
        <taxon>Poales</taxon>
        <taxon>Poaceae</taxon>
        <taxon>BOP clade</taxon>
        <taxon>Pooideae</taxon>
        <taxon>Triticodae</taxon>
        <taxon>Triticeae</taxon>
        <taxon>Triticinae</taxon>
        <taxon>Aegilops</taxon>
    </lineage>
</organism>
<protein>
    <submittedName>
        <fullName evidence="2">Uncharacterized protein</fullName>
    </submittedName>
</protein>
<reference evidence="2" key="4">
    <citation type="submission" date="2019-03" db="UniProtKB">
        <authorList>
            <consortium name="EnsemblPlants"/>
        </authorList>
    </citation>
    <scope>IDENTIFICATION</scope>
</reference>
<dbReference type="AlphaFoldDB" id="A0A453LWA7"/>
<evidence type="ECO:0000313" key="3">
    <source>
        <dbReference type="Proteomes" id="UP000015105"/>
    </source>
</evidence>
<sequence>HPSPRGMSGCPQTSLINLFRLLLIRGLYTPFLNANFLLLLLKFVSNANLCTSGRFLEPVSLQVND</sequence>
<accession>A0A453LWA7</accession>
<dbReference type="Proteomes" id="UP000015105">
    <property type="component" value="Chromosome 5D"/>
</dbReference>
<keyword evidence="1" id="KW-0472">Membrane</keyword>
<reference evidence="2" key="3">
    <citation type="journal article" date="2017" name="Nature">
        <title>Genome sequence of the progenitor of the wheat D genome Aegilops tauschii.</title>
        <authorList>
            <person name="Luo M.C."/>
            <person name="Gu Y.Q."/>
            <person name="Puiu D."/>
            <person name="Wang H."/>
            <person name="Twardziok S.O."/>
            <person name="Deal K.R."/>
            <person name="Huo N."/>
            <person name="Zhu T."/>
            <person name="Wang L."/>
            <person name="Wang Y."/>
            <person name="McGuire P.E."/>
            <person name="Liu S."/>
            <person name="Long H."/>
            <person name="Ramasamy R.K."/>
            <person name="Rodriguez J.C."/>
            <person name="Van S.L."/>
            <person name="Yuan L."/>
            <person name="Wang Z."/>
            <person name="Xia Z."/>
            <person name="Xiao L."/>
            <person name="Anderson O.D."/>
            <person name="Ouyang S."/>
            <person name="Liang Y."/>
            <person name="Zimin A.V."/>
            <person name="Pertea G."/>
            <person name="Qi P."/>
            <person name="Bennetzen J.L."/>
            <person name="Dai X."/>
            <person name="Dawson M.W."/>
            <person name="Muller H.G."/>
            <person name="Kugler K."/>
            <person name="Rivarola-Duarte L."/>
            <person name="Spannagl M."/>
            <person name="Mayer K.F.X."/>
            <person name="Lu F.H."/>
            <person name="Bevan M.W."/>
            <person name="Leroy P."/>
            <person name="Li P."/>
            <person name="You F.M."/>
            <person name="Sun Q."/>
            <person name="Liu Z."/>
            <person name="Lyons E."/>
            <person name="Wicker T."/>
            <person name="Salzberg S.L."/>
            <person name="Devos K.M."/>
            <person name="Dvorak J."/>
        </authorList>
    </citation>
    <scope>NUCLEOTIDE SEQUENCE [LARGE SCALE GENOMIC DNA]</scope>
    <source>
        <strain evidence="2">cv. AL8/78</strain>
    </source>
</reference>
<evidence type="ECO:0000313" key="2">
    <source>
        <dbReference type="EnsemblPlants" id="AET5Gv20930000.4"/>
    </source>
</evidence>
<keyword evidence="1" id="KW-1133">Transmembrane helix</keyword>
<keyword evidence="3" id="KW-1185">Reference proteome</keyword>